<feature type="region of interest" description="Disordered" evidence="1">
    <location>
        <begin position="1"/>
        <end position="31"/>
    </location>
</feature>
<dbReference type="EMBL" id="JAAWWP010000015">
    <property type="protein sequence ID" value="NKI43930.1"/>
    <property type="molecule type" value="Genomic_DNA"/>
</dbReference>
<accession>A0ABX1H9E7</accession>
<sequence length="80" mass="8576">MTTSHSATGRRRRIQVPTSAESVPQPVPGDPPIYRALLSQWADRGRTLPGRHDPEWTRLAASPAGAARLSAPRGPRGGGR</sequence>
<reference evidence="2 3" key="1">
    <citation type="submission" date="2020-04" db="EMBL/GenBank/DDBJ databases">
        <title>Phylogenetic Diversity and Antibacterial Activity against Ralstonia solanacearum of Endophytic Actinomycete Isolated from Moss.</title>
        <authorList>
            <person name="Zhuang X."/>
        </authorList>
    </citation>
    <scope>NUCLEOTIDE SEQUENCE [LARGE SCALE GENOMIC DNA]</scope>
    <source>
        <strain evidence="2 3">LD120</strain>
    </source>
</reference>
<feature type="region of interest" description="Disordered" evidence="1">
    <location>
        <begin position="45"/>
        <end position="80"/>
    </location>
</feature>
<organism evidence="2 3">
    <name type="scientific">Streptomyces physcomitrii</name>
    <dbReference type="NCBI Taxonomy" id="2724184"/>
    <lineage>
        <taxon>Bacteria</taxon>
        <taxon>Bacillati</taxon>
        <taxon>Actinomycetota</taxon>
        <taxon>Actinomycetes</taxon>
        <taxon>Kitasatosporales</taxon>
        <taxon>Streptomycetaceae</taxon>
        <taxon>Streptomyces</taxon>
    </lineage>
</organism>
<gene>
    <name evidence="2" type="ORF">HFV08_22300</name>
</gene>
<protein>
    <recommendedName>
        <fullName evidence="4">DUF2934 domain-containing protein</fullName>
    </recommendedName>
</protein>
<evidence type="ECO:0008006" key="4">
    <source>
        <dbReference type="Google" id="ProtNLM"/>
    </source>
</evidence>
<comment type="caution">
    <text evidence="2">The sequence shown here is derived from an EMBL/GenBank/DDBJ whole genome shotgun (WGS) entry which is preliminary data.</text>
</comment>
<dbReference type="RefSeq" id="WP_168541761.1">
    <property type="nucleotide sequence ID" value="NZ_JAAWWP010000015.1"/>
</dbReference>
<feature type="compositionally biased region" description="Low complexity" evidence="1">
    <location>
        <begin position="58"/>
        <end position="74"/>
    </location>
</feature>
<dbReference type="Proteomes" id="UP000772196">
    <property type="component" value="Unassembled WGS sequence"/>
</dbReference>
<proteinExistence type="predicted"/>
<evidence type="ECO:0000256" key="1">
    <source>
        <dbReference type="SAM" id="MobiDB-lite"/>
    </source>
</evidence>
<evidence type="ECO:0000313" key="3">
    <source>
        <dbReference type="Proteomes" id="UP000772196"/>
    </source>
</evidence>
<name>A0ABX1H9E7_9ACTN</name>
<keyword evidence="3" id="KW-1185">Reference proteome</keyword>
<evidence type="ECO:0000313" key="2">
    <source>
        <dbReference type="EMBL" id="NKI43930.1"/>
    </source>
</evidence>
<feature type="compositionally biased region" description="Basic and acidic residues" evidence="1">
    <location>
        <begin position="45"/>
        <end position="56"/>
    </location>
</feature>